<dbReference type="Proteomes" id="UP000095280">
    <property type="component" value="Unplaced"/>
</dbReference>
<feature type="region of interest" description="Disordered" evidence="1">
    <location>
        <begin position="1"/>
        <end position="91"/>
    </location>
</feature>
<dbReference type="WBParaSite" id="maker-unitig_44208-snap-gene-0.1-mRNA-1">
    <property type="protein sequence ID" value="maker-unitig_44208-snap-gene-0.1-mRNA-1"/>
    <property type="gene ID" value="maker-unitig_44208-snap-gene-0.1"/>
</dbReference>
<keyword evidence="2" id="KW-1185">Reference proteome</keyword>
<proteinExistence type="predicted"/>
<accession>A0A1I8FQC7</accession>
<protein>
    <submittedName>
        <fullName evidence="3">TPM_phosphatase domain-containing protein</fullName>
    </submittedName>
</protein>
<feature type="compositionally biased region" description="Low complexity" evidence="1">
    <location>
        <begin position="221"/>
        <end position="239"/>
    </location>
</feature>
<dbReference type="AlphaFoldDB" id="A0A1I8FQC7"/>
<evidence type="ECO:0000313" key="2">
    <source>
        <dbReference type="Proteomes" id="UP000095280"/>
    </source>
</evidence>
<reference evidence="3" key="1">
    <citation type="submission" date="2016-11" db="UniProtKB">
        <authorList>
            <consortium name="WormBaseParasite"/>
        </authorList>
    </citation>
    <scope>IDENTIFICATION</scope>
</reference>
<feature type="region of interest" description="Disordered" evidence="1">
    <location>
        <begin position="214"/>
        <end position="262"/>
    </location>
</feature>
<name>A0A1I8FQC7_9PLAT</name>
<sequence length="440" mass="46381">SRSRSRADQLRSPTHRQQPGPDPQTAQSRAAGLEPSLYRRTASASTRVLTNSANATASGRAAMTATAGSGEELHPKRLSPSPPSPMSAAPRWPPVACRFSRRPPTAAGCTRACRPAASGGSVSPDSVASSEWTAARLTRSSSTFAGLFVGVGGRQCAAAVAALAADYAAAELASNSPIEARDAARSLLRQFDWSDNERLLAVIVTGPGEDAAAVDAKRGRPAAVSPSAARAAPVRARGPGLHGQGRLADRQAAAGANSQPDADCTTADRLCQAMIRLDAICAARLAATACDAAQPLADQQTIENGSGSRRVLAASMRPGIRARLPRSEPSGLVQLKWPKERLNSWDFLVQPASRHRAARRRDDRPSLTARPNMRWPGVGGQLLAAQSGRVRILAEKILRPLWCRQLAESCGHMGLGGRFNEATGRTRRCPPGIVLLLHLT</sequence>
<feature type="compositionally biased region" description="Polar residues" evidence="1">
    <location>
        <begin position="42"/>
        <end position="57"/>
    </location>
</feature>
<evidence type="ECO:0000313" key="3">
    <source>
        <dbReference type="WBParaSite" id="maker-unitig_44208-snap-gene-0.1-mRNA-1"/>
    </source>
</evidence>
<organism evidence="2 3">
    <name type="scientific">Macrostomum lignano</name>
    <dbReference type="NCBI Taxonomy" id="282301"/>
    <lineage>
        <taxon>Eukaryota</taxon>
        <taxon>Metazoa</taxon>
        <taxon>Spiralia</taxon>
        <taxon>Lophotrochozoa</taxon>
        <taxon>Platyhelminthes</taxon>
        <taxon>Rhabditophora</taxon>
        <taxon>Macrostomorpha</taxon>
        <taxon>Macrostomida</taxon>
        <taxon>Macrostomidae</taxon>
        <taxon>Macrostomum</taxon>
    </lineage>
</organism>
<evidence type="ECO:0000256" key="1">
    <source>
        <dbReference type="SAM" id="MobiDB-lite"/>
    </source>
</evidence>